<comment type="caution">
    <text evidence="1">The sequence shown here is derived from an EMBL/GenBank/DDBJ whole genome shotgun (WGS) entry which is preliminary data.</text>
</comment>
<proteinExistence type="predicted"/>
<gene>
    <name evidence="1" type="ORF">V2H45_06120</name>
</gene>
<evidence type="ECO:0000313" key="2">
    <source>
        <dbReference type="Proteomes" id="UP001333818"/>
    </source>
</evidence>
<accession>A0AAW9Q124</accession>
<reference evidence="1" key="1">
    <citation type="submission" date="2024-01" db="EMBL/GenBank/DDBJ databases">
        <title>Bank of Algae and Cyanobacteria of the Azores (BACA) strain genomes.</title>
        <authorList>
            <person name="Luz R."/>
            <person name="Cordeiro R."/>
            <person name="Fonseca A."/>
            <person name="Goncalves V."/>
        </authorList>
    </citation>
    <scope>NUCLEOTIDE SEQUENCE</scope>
    <source>
        <strain evidence="1">BACA0141</strain>
    </source>
</reference>
<name>A0AAW9Q124_9CYAN</name>
<dbReference type="RefSeq" id="WP_330482743.1">
    <property type="nucleotide sequence ID" value="NZ_JAZBJZ010000016.1"/>
</dbReference>
<keyword evidence="2" id="KW-1185">Reference proteome</keyword>
<dbReference type="EMBL" id="JAZBJZ010000016">
    <property type="protein sequence ID" value="MEE3716316.1"/>
    <property type="molecule type" value="Genomic_DNA"/>
</dbReference>
<sequence length="213" mass="24825">MKALSLSQLETWMSFYYDNPQPDLIPRAIFTFHKEGYLTNELTQEPIVFFLSFIFRDNPTKIAEWFSQLNDLSILDRQALVRSLWISNNHQSKEYLAYLSQNGDPEIKMLIDRLLSMSPPEIDKIPIDYPNVLDILWASFIATGSEIYVNRIISALCIENSEDFLVNQIIQKAARWLLIANKKYHERVRLCCSQSMEKSEDVALILQEILTEV</sequence>
<dbReference type="Proteomes" id="UP001333818">
    <property type="component" value="Unassembled WGS sequence"/>
</dbReference>
<dbReference type="AlphaFoldDB" id="A0AAW9Q124"/>
<protein>
    <submittedName>
        <fullName evidence="1">Uncharacterized protein</fullName>
    </submittedName>
</protein>
<evidence type="ECO:0000313" key="1">
    <source>
        <dbReference type="EMBL" id="MEE3716316.1"/>
    </source>
</evidence>
<organism evidence="1 2">
    <name type="scientific">Tumidithrix elongata BACA0141</name>
    <dbReference type="NCBI Taxonomy" id="2716417"/>
    <lineage>
        <taxon>Bacteria</taxon>
        <taxon>Bacillati</taxon>
        <taxon>Cyanobacteriota</taxon>
        <taxon>Cyanophyceae</taxon>
        <taxon>Pseudanabaenales</taxon>
        <taxon>Pseudanabaenaceae</taxon>
        <taxon>Tumidithrix</taxon>
        <taxon>Tumidithrix elongata</taxon>
    </lineage>
</organism>